<keyword evidence="1" id="KW-0812">Transmembrane</keyword>
<accession>A0A382WU14</accession>
<proteinExistence type="predicted"/>
<dbReference type="InterPro" id="IPR045497">
    <property type="entry name" value="DUF6438"/>
</dbReference>
<gene>
    <name evidence="3" type="ORF">METZ01_LOCUS414988</name>
</gene>
<evidence type="ECO:0000313" key="3">
    <source>
        <dbReference type="EMBL" id="SVD62134.1"/>
    </source>
</evidence>
<organism evidence="3">
    <name type="scientific">marine metagenome</name>
    <dbReference type="NCBI Taxonomy" id="408172"/>
    <lineage>
        <taxon>unclassified sequences</taxon>
        <taxon>metagenomes</taxon>
        <taxon>ecological metagenomes</taxon>
    </lineage>
</organism>
<evidence type="ECO:0000256" key="1">
    <source>
        <dbReference type="SAM" id="Phobius"/>
    </source>
</evidence>
<keyword evidence="1" id="KW-1133">Transmembrane helix</keyword>
<protein>
    <recommendedName>
        <fullName evidence="2">DUF6438 domain-containing protein</fullName>
    </recommendedName>
</protein>
<feature type="domain" description="DUF6438" evidence="2">
    <location>
        <begin position="75"/>
        <end position="175"/>
    </location>
</feature>
<dbReference type="Pfam" id="PF20033">
    <property type="entry name" value="DUF6438"/>
    <property type="match status" value="1"/>
</dbReference>
<feature type="transmembrane region" description="Helical" evidence="1">
    <location>
        <begin position="12"/>
        <end position="31"/>
    </location>
</feature>
<dbReference type="AlphaFoldDB" id="A0A382WU14"/>
<dbReference type="EMBL" id="UINC01162396">
    <property type="protein sequence ID" value="SVD62134.1"/>
    <property type="molecule type" value="Genomic_DNA"/>
</dbReference>
<evidence type="ECO:0000259" key="2">
    <source>
        <dbReference type="Pfam" id="PF20033"/>
    </source>
</evidence>
<sequence length="183" mass="20355">MLFYSLMVKPLILAVGAIPVFFAILIMVPMLTTPEIPISAINSNDTIEIEYTKHDLTTVSFGVTEKTAATNTQILTIKNDGTAEYNEIKDGSDQSQITSSISNQQLQKLTALIKETGFMSIPKEPFPIMDDVGDYTKSTIKITLNGNETQIFWPEQDATEKLIPPIITMIESELEQIINQIIE</sequence>
<keyword evidence="1" id="KW-0472">Membrane</keyword>
<reference evidence="3" key="1">
    <citation type="submission" date="2018-05" db="EMBL/GenBank/DDBJ databases">
        <authorList>
            <person name="Lanie J.A."/>
            <person name="Ng W.-L."/>
            <person name="Kazmierczak K.M."/>
            <person name="Andrzejewski T.M."/>
            <person name="Davidsen T.M."/>
            <person name="Wayne K.J."/>
            <person name="Tettelin H."/>
            <person name="Glass J.I."/>
            <person name="Rusch D."/>
            <person name="Podicherti R."/>
            <person name="Tsui H.-C.T."/>
            <person name="Winkler M.E."/>
        </authorList>
    </citation>
    <scope>NUCLEOTIDE SEQUENCE</scope>
</reference>
<name>A0A382WU14_9ZZZZ</name>